<keyword evidence="3" id="KW-1185">Reference proteome</keyword>
<accession>A0ABM8W466</accession>
<comment type="caution">
    <text evidence="2">The sequence shown here is derived from an EMBL/GenBank/DDBJ whole genome shotgun (WGS) entry which is preliminary data.</text>
</comment>
<dbReference type="EMBL" id="CAJVQB010001093">
    <property type="protein sequence ID" value="CAG8520514.1"/>
    <property type="molecule type" value="Genomic_DNA"/>
</dbReference>
<evidence type="ECO:0000313" key="2">
    <source>
        <dbReference type="EMBL" id="CAG8520514.1"/>
    </source>
</evidence>
<name>A0ABM8W466_GIGMA</name>
<organism evidence="2 3">
    <name type="scientific">Gigaspora margarita</name>
    <dbReference type="NCBI Taxonomy" id="4874"/>
    <lineage>
        <taxon>Eukaryota</taxon>
        <taxon>Fungi</taxon>
        <taxon>Fungi incertae sedis</taxon>
        <taxon>Mucoromycota</taxon>
        <taxon>Glomeromycotina</taxon>
        <taxon>Glomeromycetes</taxon>
        <taxon>Diversisporales</taxon>
        <taxon>Gigasporaceae</taxon>
        <taxon>Gigaspora</taxon>
    </lineage>
</organism>
<protein>
    <submittedName>
        <fullName evidence="2">3418_t:CDS:1</fullName>
    </submittedName>
</protein>
<dbReference type="Proteomes" id="UP000789901">
    <property type="component" value="Unassembled WGS sequence"/>
</dbReference>
<proteinExistence type="predicted"/>
<gene>
    <name evidence="2" type="ORF">GMARGA_LOCUS3130</name>
</gene>
<keyword evidence="1" id="KW-0175">Coiled coil</keyword>
<evidence type="ECO:0000313" key="3">
    <source>
        <dbReference type="Proteomes" id="UP000789901"/>
    </source>
</evidence>
<reference evidence="2 3" key="1">
    <citation type="submission" date="2021-06" db="EMBL/GenBank/DDBJ databases">
        <authorList>
            <person name="Kallberg Y."/>
            <person name="Tangrot J."/>
            <person name="Rosling A."/>
        </authorList>
    </citation>
    <scope>NUCLEOTIDE SEQUENCE [LARGE SCALE GENOMIC DNA]</scope>
    <source>
        <strain evidence="2 3">120-4 pot B 10/14</strain>
    </source>
</reference>
<sequence length="69" mass="8010">MTSNQNKQSCLVDSGAQKKSRYSKLQNQLKSLENRFDILDDDLIEIMWEIDNIKKKLSDLSSSSEYHSN</sequence>
<feature type="coiled-coil region" evidence="1">
    <location>
        <begin position="15"/>
        <end position="42"/>
    </location>
</feature>
<evidence type="ECO:0000256" key="1">
    <source>
        <dbReference type="SAM" id="Coils"/>
    </source>
</evidence>